<evidence type="ECO:0008006" key="4">
    <source>
        <dbReference type="Google" id="ProtNLM"/>
    </source>
</evidence>
<evidence type="ECO:0000313" key="2">
    <source>
        <dbReference type="EMBL" id="GGM14711.1"/>
    </source>
</evidence>
<dbReference type="Pfam" id="PF02391">
    <property type="entry name" value="MoaE"/>
    <property type="match status" value="1"/>
</dbReference>
<dbReference type="InterPro" id="IPR036563">
    <property type="entry name" value="MoaE_sf"/>
</dbReference>
<feature type="region of interest" description="Disordered" evidence="1">
    <location>
        <begin position="1"/>
        <end position="34"/>
    </location>
</feature>
<sequence>MGDAVADPWRTEDEGAAMDQQAGSQPDQEPREVVRVTSEVLDDAVGRAVEAAVAAPECGAVVTFRGVVRDEDGGRDVTSLDYEAHPDASAVLRDVCAAVAAETGLRVAAVHRYGHLEIGDVALVAAASAGHRKEAFEACSLLVERIKAEVPIWKKQQFTDGESEWVGL</sequence>
<dbReference type="PANTHER" id="PTHR23404">
    <property type="entry name" value="MOLYBDOPTERIN SYNTHASE RELATED"/>
    <property type="match status" value="1"/>
</dbReference>
<dbReference type="SUPFAM" id="SSF54690">
    <property type="entry name" value="Molybdopterin synthase subunit MoaE"/>
    <property type="match status" value="1"/>
</dbReference>
<protein>
    <recommendedName>
        <fullName evidence="4">Molybdopterin synthase subunit MoaE</fullName>
    </recommendedName>
</protein>
<gene>
    <name evidence="2" type="ORF">GCM10010102_07740</name>
</gene>
<proteinExistence type="predicted"/>
<dbReference type="Proteomes" id="UP000655589">
    <property type="component" value="Unassembled WGS sequence"/>
</dbReference>
<dbReference type="Gene3D" id="3.90.1170.40">
    <property type="entry name" value="Molybdopterin biosynthesis MoaE subunit"/>
    <property type="match status" value="1"/>
</dbReference>
<dbReference type="AlphaFoldDB" id="A0A8H9GEF6"/>
<name>A0A8H9GEF6_9MICO</name>
<keyword evidence="3" id="KW-1185">Reference proteome</keyword>
<evidence type="ECO:0000256" key="1">
    <source>
        <dbReference type="SAM" id="MobiDB-lite"/>
    </source>
</evidence>
<comment type="caution">
    <text evidence="2">The sequence shown here is derived from an EMBL/GenBank/DDBJ whole genome shotgun (WGS) entry which is preliminary data.</text>
</comment>
<evidence type="ECO:0000313" key="3">
    <source>
        <dbReference type="Proteomes" id="UP000655589"/>
    </source>
</evidence>
<organism evidence="2 3">
    <name type="scientific">Promicromonospora citrea</name>
    <dbReference type="NCBI Taxonomy" id="43677"/>
    <lineage>
        <taxon>Bacteria</taxon>
        <taxon>Bacillati</taxon>
        <taxon>Actinomycetota</taxon>
        <taxon>Actinomycetes</taxon>
        <taxon>Micrococcales</taxon>
        <taxon>Promicromonosporaceae</taxon>
        <taxon>Promicromonospora</taxon>
    </lineage>
</organism>
<dbReference type="InterPro" id="IPR003448">
    <property type="entry name" value="Mopterin_biosynth_MoaE"/>
</dbReference>
<accession>A0A8H9GEF6</accession>
<reference evidence="2" key="1">
    <citation type="journal article" date="2014" name="Int. J. Syst. Evol. Microbiol.">
        <title>Complete genome sequence of Corynebacterium casei LMG S-19264T (=DSM 44701T), isolated from a smear-ripened cheese.</title>
        <authorList>
            <consortium name="US DOE Joint Genome Institute (JGI-PGF)"/>
            <person name="Walter F."/>
            <person name="Albersmeier A."/>
            <person name="Kalinowski J."/>
            <person name="Ruckert C."/>
        </authorList>
    </citation>
    <scope>NUCLEOTIDE SEQUENCE</scope>
    <source>
        <strain evidence="2">JCM 3051</strain>
    </source>
</reference>
<reference evidence="2" key="2">
    <citation type="submission" date="2020-09" db="EMBL/GenBank/DDBJ databases">
        <authorList>
            <person name="Sun Q."/>
            <person name="Ohkuma M."/>
        </authorList>
    </citation>
    <scope>NUCLEOTIDE SEQUENCE</scope>
    <source>
        <strain evidence="2">JCM 3051</strain>
    </source>
</reference>
<dbReference type="CDD" id="cd00756">
    <property type="entry name" value="MoaE"/>
    <property type="match status" value="1"/>
</dbReference>
<dbReference type="EMBL" id="BMPT01000002">
    <property type="protein sequence ID" value="GGM14711.1"/>
    <property type="molecule type" value="Genomic_DNA"/>
</dbReference>
<dbReference type="GO" id="GO:0006777">
    <property type="term" value="P:Mo-molybdopterin cofactor biosynthetic process"/>
    <property type="evidence" value="ECO:0007669"/>
    <property type="project" value="InterPro"/>
</dbReference>